<organism evidence="1">
    <name type="scientific">invertebrate metagenome</name>
    <dbReference type="NCBI Taxonomy" id="1711999"/>
    <lineage>
        <taxon>unclassified sequences</taxon>
        <taxon>metagenomes</taxon>
        <taxon>organismal metagenomes</taxon>
    </lineage>
</organism>
<name>A0A2H9T835_9ZZZZ</name>
<sequence>MKEQIQRIIKDKTARIANNSITFLRSTNTMHMEHLRNQLIYNLQAEKIDKNTPTITVSWSGRNISLPKTENDELNHLLLQGNIKGHHDLSEEELFNAIDNMHYDSHGNVIKNLRARAVLAIVQKEIESDSFPFIEGEQDCDFTRYDLLAENIESIGLTLEHITKEHIGDGMCEGLTSAWIQAILSDDVTTFNQRMEILTRDPAQGWMFWGQHFNSLDDPVKEAREKSRNNRLPLDQQDPDTQTLLEIPAFLDTIWLYLSPLETPVIEDRGLPQDIIATSPFGLPKKLEHIDPDTHEVLPLTSPMNTSMSGNRNEITATLESFMQEMDEILPEDHPRIIKIDSPRHTIAVWFNDETLTIFDQNNLSEDNSTTIEFDRNDLTEAADFITRALKFDSTFKNDTCMLEAITNPLAEG</sequence>
<accession>A0A2H9T835</accession>
<gene>
    <name evidence="1" type="ORF">CI610_01623</name>
</gene>
<dbReference type="AlphaFoldDB" id="A0A2H9T835"/>
<dbReference type="EMBL" id="NSIT01000071">
    <property type="protein sequence ID" value="PJE79401.1"/>
    <property type="molecule type" value="Genomic_DNA"/>
</dbReference>
<comment type="caution">
    <text evidence="1">The sequence shown here is derived from an EMBL/GenBank/DDBJ whole genome shotgun (WGS) entry which is preliminary data.</text>
</comment>
<reference evidence="1" key="1">
    <citation type="journal article" date="2017" name="Appl. Environ. Microbiol.">
        <title>Molecular characterization of an Endozoicomonas-like organism causing infection in king scallop Pecten maximus L.</title>
        <authorList>
            <person name="Cano I."/>
            <person name="van Aerle R."/>
            <person name="Ross S."/>
            <person name="Verner-Jeffreys D.W."/>
            <person name="Paley R.K."/>
            <person name="Rimmer G."/>
            <person name="Ryder D."/>
            <person name="Hooper P."/>
            <person name="Stone D."/>
            <person name="Feist S.W."/>
        </authorList>
    </citation>
    <scope>NUCLEOTIDE SEQUENCE</scope>
</reference>
<proteinExistence type="predicted"/>
<protein>
    <submittedName>
        <fullName evidence="1">Uncharacterized protein</fullName>
    </submittedName>
</protein>
<evidence type="ECO:0000313" key="1">
    <source>
        <dbReference type="EMBL" id="PJE79401.1"/>
    </source>
</evidence>